<dbReference type="GO" id="GO:0016020">
    <property type="term" value="C:membrane"/>
    <property type="evidence" value="ECO:0007669"/>
    <property type="project" value="UniProtKB-SubCell"/>
</dbReference>
<organism evidence="7 8">
    <name type="scientific">Caenorhabditis briggsae</name>
    <dbReference type="NCBI Taxonomy" id="6238"/>
    <lineage>
        <taxon>Eukaryota</taxon>
        <taxon>Metazoa</taxon>
        <taxon>Ecdysozoa</taxon>
        <taxon>Nematoda</taxon>
        <taxon>Chromadorea</taxon>
        <taxon>Rhabditida</taxon>
        <taxon>Rhabditina</taxon>
        <taxon>Rhabditomorpha</taxon>
        <taxon>Rhabditoidea</taxon>
        <taxon>Rhabditidae</taxon>
        <taxon>Peloderinae</taxon>
        <taxon>Caenorhabditis</taxon>
    </lineage>
</organism>
<dbReference type="EMBL" id="CP090894">
    <property type="protein sequence ID" value="ULT94175.1"/>
    <property type="molecule type" value="Genomic_DNA"/>
</dbReference>
<feature type="transmembrane region" description="Helical" evidence="6">
    <location>
        <begin position="12"/>
        <end position="33"/>
    </location>
</feature>
<evidence type="ECO:0000256" key="1">
    <source>
        <dbReference type="ARBA" id="ARBA00004141"/>
    </source>
</evidence>
<dbReference type="RefSeq" id="XP_002632910.2">
    <property type="nucleotide sequence ID" value="XM_002632864.2"/>
</dbReference>
<protein>
    <submittedName>
        <fullName evidence="7">Uncharacterized protein</fullName>
    </submittedName>
</protein>
<comment type="subcellular location">
    <subcellularLocation>
        <location evidence="1">Membrane</location>
        <topology evidence="1">Multi-pass membrane protein</topology>
    </subcellularLocation>
</comment>
<comment type="similarity">
    <text evidence="2">Belongs to the nematode receptor-like protein srd family.</text>
</comment>
<feature type="transmembrane region" description="Helical" evidence="6">
    <location>
        <begin position="45"/>
        <end position="63"/>
    </location>
</feature>
<dbReference type="InterPro" id="IPR019421">
    <property type="entry name" value="7TM_GPCR_serpentine_rcpt_Srd"/>
</dbReference>
<evidence type="ECO:0000256" key="3">
    <source>
        <dbReference type="ARBA" id="ARBA00022692"/>
    </source>
</evidence>
<dbReference type="KEGG" id="cbr:CBG_21663"/>
<evidence type="ECO:0000256" key="5">
    <source>
        <dbReference type="ARBA" id="ARBA00023136"/>
    </source>
</evidence>
<proteinExistence type="inferred from homology"/>
<evidence type="ECO:0000256" key="6">
    <source>
        <dbReference type="SAM" id="Phobius"/>
    </source>
</evidence>
<evidence type="ECO:0000256" key="2">
    <source>
        <dbReference type="ARBA" id="ARBA00009166"/>
    </source>
</evidence>
<keyword evidence="5 6" id="KW-0472">Membrane</keyword>
<dbReference type="AlphaFoldDB" id="A0AAE9D3G4"/>
<dbReference type="InterPro" id="IPR050920">
    <property type="entry name" value="Nematode_rcpt-like_delta"/>
</dbReference>
<accession>A0AAE9D3G4</accession>
<reference evidence="7 8" key="1">
    <citation type="submission" date="2022-05" db="EMBL/GenBank/DDBJ databases">
        <title>Chromosome-level reference genomes for two strains of Caenorhabditis briggsae: an improved platform for comparative genomics.</title>
        <authorList>
            <person name="Stevens L."/>
            <person name="Andersen E.C."/>
        </authorList>
    </citation>
    <scope>NUCLEOTIDE SEQUENCE [LARGE SCALE GENOMIC DNA]</scope>
    <source>
        <strain evidence="7">QX1410_ONT</strain>
        <tissue evidence="7">Whole-organism</tissue>
    </source>
</reference>
<sequence>MYEHWSDGISIGFDFIVGPISFVANLILIYVILKYTPESIKTYASIIFALTISDCLSFCGTMMSSARLLPRGSQLFFVFRGLCKCCFQDDLEFRSKSSKE</sequence>
<keyword evidence="4 6" id="KW-1133">Transmembrane helix</keyword>
<name>A0AAE9D3G4_CAEBR</name>
<evidence type="ECO:0000313" key="8">
    <source>
        <dbReference type="Proteomes" id="UP000827892"/>
    </source>
</evidence>
<gene>
    <name evidence="7" type="ORF">L3Y34_003563</name>
</gene>
<keyword evidence="3 6" id="KW-0812">Transmembrane</keyword>
<evidence type="ECO:0000256" key="4">
    <source>
        <dbReference type="ARBA" id="ARBA00022989"/>
    </source>
</evidence>
<dbReference type="PANTHER" id="PTHR22945">
    <property type="entry name" value="SERPENTINE RECEPTOR, CLASS D DELTA"/>
    <property type="match status" value="1"/>
</dbReference>
<dbReference type="PANTHER" id="PTHR22945:SF27">
    <property type="entry name" value="SERPENTINE RECEPTOR CLASS DELTA-2"/>
    <property type="match status" value="1"/>
</dbReference>
<dbReference type="Proteomes" id="UP000827892">
    <property type="component" value="Chromosome IV"/>
</dbReference>
<dbReference type="Pfam" id="PF10317">
    <property type="entry name" value="7TM_GPCR_Srd"/>
    <property type="match status" value="1"/>
</dbReference>
<evidence type="ECO:0000313" key="7">
    <source>
        <dbReference type="EMBL" id="ULT94175.1"/>
    </source>
</evidence>